<feature type="domain" description="Secretin/TonB short N-terminal" evidence="11">
    <location>
        <begin position="64"/>
        <end position="115"/>
    </location>
</feature>
<dbReference type="PROSITE" id="PS52016">
    <property type="entry name" value="TONB_DEPENDENT_REC_3"/>
    <property type="match status" value="1"/>
</dbReference>
<evidence type="ECO:0000256" key="9">
    <source>
        <dbReference type="PROSITE-ProRule" id="PRU01360"/>
    </source>
</evidence>
<keyword evidence="8 9" id="KW-0998">Cell outer membrane</keyword>
<evidence type="ECO:0000256" key="8">
    <source>
        <dbReference type="ARBA" id="ARBA00023237"/>
    </source>
</evidence>
<gene>
    <name evidence="12" type="ORF">LXT12_13585</name>
</gene>
<keyword evidence="7 12" id="KW-0675">Receptor</keyword>
<dbReference type="InterPro" id="IPR039426">
    <property type="entry name" value="TonB-dep_rcpt-like"/>
</dbReference>
<dbReference type="RefSeq" id="WP_233392724.1">
    <property type="nucleotide sequence ID" value="NZ_JAJTWT010000005.1"/>
</dbReference>
<dbReference type="PANTHER" id="PTHR47234">
    <property type="match status" value="1"/>
</dbReference>
<dbReference type="Gene3D" id="3.55.50.30">
    <property type="match status" value="1"/>
</dbReference>
<keyword evidence="4 9" id="KW-1134">Transmembrane beta strand</keyword>
<comment type="similarity">
    <text evidence="2 9">Belongs to the TonB-dependent receptor family.</text>
</comment>
<evidence type="ECO:0000313" key="13">
    <source>
        <dbReference type="Proteomes" id="UP001201463"/>
    </source>
</evidence>
<reference evidence="12 13" key="1">
    <citation type="submission" date="2021-12" db="EMBL/GenBank/DDBJ databases">
        <title>Genome seq of p7.</title>
        <authorList>
            <person name="Seo T."/>
        </authorList>
    </citation>
    <scope>NUCLEOTIDE SEQUENCE [LARGE SCALE GENOMIC DNA]</scope>
    <source>
        <strain evidence="12 13">P7</strain>
    </source>
</reference>
<feature type="region of interest" description="Disordered" evidence="10">
    <location>
        <begin position="120"/>
        <end position="164"/>
    </location>
</feature>
<name>A0ABS8XBG4_9BURK</name>
<evidence type="ECO:0000256" key="1">
    <source>
        <dbReference type="ARBA" id="ARBA00004571"/>
    </source>
</evidence>
<evidence type="ECO:0000256" key="6">
    <source>
        <dbReference type="ARBA" id="ARBA00023136"/>
    </source>
</evidence>
<accession>A0ABS8XBG4</accession>
<dbReference type="SUPFAM" id="SSF56935">
    <property type="entry name" value="Porins"/>
    <property type="match status" value="1"/>
</dbReference>
<evidence type="ECO:0000259" key="11">
    <source>
        <dbReference type="SMART" id="SM00965"/>
    </source>
</evidence>
<dbReference type="InterPro" id="IPR012910">
    <property type="entry name" value="Plug_dom"/>
</dbReference>
<dbReference type="InterPro" id="IPR011662">
    <property type="entry name" value="Secretin/TonB_short_N"/>
</dbReference>
<evidence type="ECO:0000256" key="5">
    <source>
        <dbReference type="ARBA" id="ARBA00022692"/>
    </source>
</evidence>
<comment type="caution">
    <text evidence="12">The sequence shown here is derived from an EMBL/GenBank/DDBJ whole genome shotgun (WGS) entry which is preliminary data.</text>
</comment>
<evidence type="ECO:0000256" key="4">
    <source>
        <dbReference type="ARBA" id="ARBA00022452"/>
    </source>
</evidence>
<comment type="subcellular location">
    <subcellularLocation>
        <location evidence="1 9">Cell outer membrane</location>
        <topology evidence="1 9">Multi-pass membrane protein</topology>
    </subcellularLocation>
</comment>
<dbReference type="Gene3D" id="2.170.130.10">
    <property type="entry name" value="TonB-dependent receptor, plug domain"/>
    <property type="match status" value="1"/>
</dbReference>
<evidence type="ECO:0000256" key="3">
    <source>
        <dbReference type="ARBA" id="ARBA00022448"/>
    </source>
</evidence>
<dbReference type="EMBL" id="JAJTWT010000005">
    <property type="protein sequence ID" value="MCE4538284.1"/>
    <property type="molecule type" value="Genomic_DNA"/>
</dbReference>
<keyword evidence="3 9" id="KW-0813">Transport</keyword>
<evidence type="ECO:0000256" key="2">
    <source>
        <dbReference type="ARBA" id="ARBA00009810"/>
    </source>
</evidence>
<dbReference type="InterPro" id="IPR037066">
    <property type="entry name" value="Plug_dom_sf"/>
</dbReference>
<organism evidence="12 13">
    <name type="scientific">Pelomonas caseinilytica</name>
    <dbReference type="NCBI Taxonomy" id="2906763"/>
    <lineage>
        <taxon>Bacteria</taxon>
        <taxon>Pseudomonadati</taxon>
        <taxon>Pseudomonadota</taxon>
        <taxon>Betaproteobacteria</taxon>
        <taxon>Burkholderiales</taxon>
        <taxon>Sphaerotilaceae</taxon>
        <taxon>Roseateles</taxon>
    </lineage>
</organism>
<feature type="compositionally biased region" description="Low complexity" evidence="10">
    <location>
        <begin position="149"/>
        <end position="163"/>
    </location>
</feature>
<sequence length="1005" mass="106555">MRHTPFRRVTERQNLLPHGTWLSLLLAFGSAFAADPVPVSRYAIEQPSQGMAEALRAIARQTRTSVLFEPEAVAGRVARPVSGRLSAIEAIRQALQGSGMTAELMADGAVVVKASTSAAPAGAASHPPAMLPASDRDGRFNGGEERGVQGSAQDTSTAAAGAAQERQPYELIRVEVTGSRLRRLDAEGPAPVNVYSRDEIDRSGQPNLQRFLASLTEVSASSGEGGFGTTLGQGTVQLRGLPLGSTLVLVNGRKVQGVGSFTGSVFNLNLIPMAAIERVEVVPLGSSAVYGGDALAGVVNVILKKAINGQSFTGRVGSGRGFSDGSLSLATGGRSAEGEFLLMGSYSRSSPLTMQQREFFRDADYRRFGSTDERMSYCVPGTVRSVTGNLPGLNGNVAAIPDVAAGQPLKVSDFVATAGAQNLCNVWTTGGGVALFHGYETLALHALGEHKILGSWSAFTELTYTRDRMHAPDVGLRLGNVTVPAGNPFNPFGVDVRVTAALSPDNGTEGLSRQTHFTRALVGVRGELGLGWDAEVSASTTSDRGGSQTWNEAVNSAALTAALASTTPATALNPFTSGRVASDTVLRGIWSDNRRHSVGRKDQVSGQARGTLIDLPAGAVDAVVGAEAARDAYDVSSSTETHGSRTSSAAYGELRAPLLRAGGEAGGGWSLAALTLAGRRDHYSDFGSANTFQGGLELRPTRSLLIRGSAASSFKPPTILQTHVNDIVYQASIFRLVDPARGGEPITSGTVVRTTNHDLVPEHGQARGLGVVWEPEGGQGTRFSLTHWQMRIRDMIAVLPTQSALDYENLFPGLVTREPAVNGQPGAVTSVKSTEVNFGRLDTSGTDVDVAYVWKTAMGKLTAAGGASRTDEYRVVLAPGAAAVDRLGRRFRDFWAPRWKGRLSFGLDQGSWNLGLTGRYLGRYKDIGTSERRLGDYWMHDLAGSLDLKKLWPDLLPGFRTASLGASVANLTDREPQFAQGAPYYDVTQADWRGRYVSVRLSLDW</sequence>
<keyword evidence="13" id="KW-1185">Reference proteome</keyword>
<dbReference type="Pfam" id="PF07715">
    <property type="entry name" value="Plug"/>
    <property type="match status" value="1"/>
</dbReference>
<dbReference type="Gene3D" id="2.40.170.20">
    <property type="entry name" value="TonB-dependent receptor, beta-barrel domain"/>
    <property type="match status" value="1"/>
</dbReference>
<evidence type="ECO:0000313" key="12">
    <source>
        <dbReference type="EMBL" id="MCE4538284.1"/>
    </source>
</evidence>
<dbReference type="Proteomes" id="UP001201463">
    <property type="component" value="Unassembled WGS sequence"/>
</dbReference>
<dbReference type="SMART" id="SM00965">
    <property type="entry name" value="STN"/>
    <property type="match status" value="1"/>
</dbReference>
<dbReference type="PANTHER" id="PTHR47234:SF1">
    <property type="entry name" value="TONB-DEPENDENT RECEPTOR"/>
    <property type="match status" value="1"/>
</dbReference>
<dbReference type="InterPro" id="IPR036942">
    <property type="entry name" value="Beta-barrel_TonB_sf"/>
</dbReference>
<feature type="compositionally biased region" description="Basic and acidic residues" evidence="10">
    <location>
        <begin position="134"/>
        <end position="147"/>
    </location>
</feature>
<keyword evidence="6 9" id="KW-0472">Membrane</keyword>
<evidence type="ECO:0000256" key="7">
    <source>
        <dbReference type="ARBA" id="ARBA00023170"/>
    </source>
</evidence>
<keyword evidence="5 9" id="KW-0812">Transmembrane</keyword>
<proteinExistence type="inferred from homology"/>
<protein>
    <submittedName>
        <fullName evidence="12">TonB-dependent receptor</fullName>
    </submittedName>
</protein>
<evidence type="ECO:0000256" key="10">
    <source>
        <dbReference type="SAM" id="MobiDB-lite"/>
    </source>
</evidence>